<organism evidence="6 7">
    <name type="scientific">Dickeya aquatica</name>
    <dbReference type="NCBI Taxonomy" id="1401087"/>
    <lineage>
        <taxon>Bacteria</taxon>
        <taxon>Pseudomonadati</taxon>
        <taxon>Pseudomonadota</taxon>
        <taxon>Gammaproteobacteria</taxon>
        <taxon>Enterobacterales</taxon>
        <taxon>Pectobacteriaceae</taxon>
        <taxon>Dickeya</taxon>
    </lineage>
</organism>
<sequence>MKHGFCIAKGDACLNIKKSITDLPLKIENLRDGYLFIGDKSRFEKMVADNETLYLIGTINNRQLLESLVGRYDASAWSLRDIELLHTIFLYLGTHALSLAEGSFFFFKENNKGELTLLTDPNGFMPVHVIHDHTALWITDRLKFVGRVAQKGIFDFMPEDKVIQHVLHSDTFTPIKNAIRLKPGSINQIKKDMQGYEYLGSDNIYPANTNKQLNISKDVLFELIDNYLKAPFRSLVQTHQTVGIPLSGGLDSSLVTALASQFFQHIKTWSIGTEISNEFEYSQMVADALGTEHHVKILTEADVINGVIEAIYHNEIFDGLSAEIQSGLFNVYRMAQNNVSVMMTGYGSDLLFGGILKPGEKYVSPNKVLCEQVYRTRWTGEFVSHGAAHYGLQLNHPFWNNDLISLCRNLNPDYKIKDNEVKNILREYTEKLNLLPKEIVWRKKIGIHEGSSVNKSFANILGLHVDNYSHKTRFTYRVYKSFLENTLSLENTTSDHLRKLIMD</sequence>
<evidence type="ECO:0000313" key="7">
    <source>
        <dbReference type="Proteomes" id="UP000294820"/>
    </source>
</evidence>
<dbReference type="RefSeq" id="WP_035344774.1">
    <property type="nucleotide sequence ID" value="NZ_LT615367.1"/>
</dbReference>
<dbReference type="Gene3D" id="3.60.20.10">
    <property type="entry name" value="Glutamine Phosphoribosylpyrophosphate, subunit 1, domain 1"/>
    <property type="match status" value="1"/>
</dbReference>
<dbReference type="InterPro" id="IPR050795">
    <property type="entry name" value="Asn_Synthetase"/>
</dbReference>
<keyword evidence="3" id="KW-0067">ATP-binding</keyword>
<dbReference type="SUPFAM" id="SSF52402">
    <property type="entry name" value="Adenine nucleotide alpha hydrolases-like"/>
    <property type="match status" value="1"/>
</dbReference>
<reference evidence="6 7" key="1">
    <citation type="submission" date="2016-09" db="EMBL/GenBank/DDBJ databases">
        <authorList>
            <person name="Reverchon S."/>
            <person name="Nasser W."/>
            <person name="Leonard S."/>
            <person name="Brochier C."/>
            <person name="Duprey A."/>
        </authorList>
    </citation>
    <scope>NUCLEOTIDE SEQUENCE [LARGE SCALE GENOMIC DNA]</scope>
    <source>
        <strain evidence="6 7">174/2</strain>
    </source>
</reference>
<dbReference type="GO" id="GO:0004066">
    <property type="term" value="F:asparagine synthase (glutamine-hydrolyzing) activity"/>
    <property type="evidence" value="ECO:0007669"/>
    <property type="project" value="InterPro"/>
</dbReference>
<dbReference type="SUPFAM" id="SSF56235">
    <property type="entry name" value="N-terminal nucleophile aminohydrolases (Ntn hydrolases)"/>
    <property type="match status" value="1"/>
</dbReference>
<dbReference type="Gene3D" id="3.40.50.620">
    <property type="entry name" value="HUPs"/>
    <property type="match status" value="1"/>
</dbReference>
<gene>
    <name evidence="6" type="primary">cpmA</name>
    <name evidence="6" type="ORF">DAQ1742_04174</name>
</gene>
<dbReference type="AlphaFoldDB" id="A0A375AH22"/>
<dbReference type="GO" id="GO:0005829">
    <property type="term" value="C:cytosol"/>
    <property type="evidence" value="ECO:0007669"/>
    <property type="project" value="TreeGrafter"/>
</dbReference>
<evidence type="ECO:0000259" key="4">
    <source>
        <dbReference type="Pfam" id="PF00733"/>
    </source>
</evidence>
<dbReference type="GO" id="GO:0006529">
    <property type="term" value="P:asparagine biosynthetic process"/>
    <property type="evidence" value="ECO:0007669"/>
    <property type="project" value="InterPro"/>
</dbReference>
<protein>
    <submittedName>
        <fullName evidence="6">Carbapenam-3-carboxylate synthase</fullName>
    </submittedName>
</protein>
<evidence type="ECO:0000256" key="2">
    <source>
        <dbReference type="ARBA" id="ARBA00022741"/>
    </source>
</evidence>
<evidence type="ECO:0000313" key="6">
    <source>
        <dbReference type="EMBL" id="SLM64939.1"/>
    </source>
</evidence>
<keyword evidence="1" id="KW-0436">Ligase</keyword>
<dbReference type="InterPro" id="IPR029055">
    <property type="entry name" value="Ntn_hydrolases_N"/>
</dbReference>
<feature type="domain" description="Asparagine synthetase" evidence="4">
    <location>
        <begin position="388"/>
        <end position="472"/>
    </location>
</feature>
<dbReference type="KEGG" id="daq:DAQ1742_04174"/>
<feature type="domain" description="Carbapenam-3-carboxylate synthase N-terminal" evidence="5">
    <location>
        <begin position="5"/>
        <end position="200"/>
    </location>
</feature>
<dbReference type="PANTHER" id="PTHR11772">
    <property type="entry name" value="ASPARAGINE SYNTHETASE"/>
    <property type="match status" value="1"/>
</dbReference>
<keyword evidence="7" id="KW-1185">Reference proteome</keyword>
<dbReference type="CDD" id="cd01991">
    <property type="entry name" value="Asn_synthase_B_C"/>
    <property type="match status" value="1"/>
</dbReference>
<dbReference type="Proteomes" id="UP000294820">
    <property type="component" value="Chromosome 1"/>
</dbReference>
<keyword evidence="2" id="KW-0547">Nucleotide-binding</keyword>
<dbReference type="InterPro" id="IPR014729">
    <property type="entry name" value="Rossmann-like_a/b/a_fold"/>
</dbReference>
<dbReference type="EMBL" id="LT615367">
    <property type="protein sequence ID" value="SLM64939.1"/>
    <property type="molecule type" value="Genomic_DNA"/>
</dbReference>
<dbReference type="Pfam" id="PF00733">
    <property type="entry name" value="Asn_synthase"/>
    <property type="match status" value="2"/>
</dbReference>
<feature type="domain" description="Asparagine synthetase" evidence="4">
    <location>
        <begin position="234"/>
        <end position="356"/>
    </location>
</feature>
<accession>A0A375AH22</accession>
<dbReference type="InterPro" id="IPR001962">
    <property type="entry name" value="Asn_synthase"/>
</dbReference>
<dbReference type="PANTHER" id="PTHR11772:SF2">
    <property type="entry name" value="ASPARAGINE SYNTHETASE [GLUTAMINE-HYDROLYZING]"/>
    <property type="match status" value="1"/>
</dbReference>
<dbReference type="Pfam" id="PF09147">
    <property type="entry name" value="CarA_N"/>
    <property type="match status" value="1"/>
</dbReference>
<name>A0A375AH22_9GAMM</name>
<dbReference type="InterPro" id="IPR015230">
    <property type="entry name" value="CarA_N"/>
</dbReference>
<dbReference type="GO" id="GO:0005524">
    <property type="term" value="F:ATP binding"/>
    <property type="evidence" value="ECO:0007669"/>
    <property type="project" value="UniProtKB-KW"/>
</dbReference>
<evidence type="ECO:0000259" key="5">
    <source>
        <dbReference type="Pfam" id="PF09147"/>
    </source>
</evidence>
<evidence type="ECO:0000256" key="1">
    <source>
        <dbReference type="ARBA" id="ARBA00022598"/>
    </source>
</evidence>
<evidence type="ECO:0000256" key="3">
    <source>
        <dbReference type="ARBA" id="ARBA00022840"/>
    </source>
</evidence>
<proteinExistence type="predicted"/>